<accession>A0AAW7ZAA7</accession>
<dbReference type="RefSeq" id="WP_304541667.1">
    <property type="nucleotide sequence ID" value="NZ_JARPTC010000006.1"/>
</dbReference>
<dbReference type="PROSITE" id="PS51257">
    <property type="entry name" value="PROKAR_LIPOPROTEIN"/>
    <property type="match status" value="1"/>
</dbReference>
<dbReference type="Pfam" id="PF13416">
    <property type="entry name" value="SBP_bac_8"/>
    <property type="match status" value="1"/>
</dbReference>
<dbReference type="InterPro" id="IPR006059">
    <property type="entry name" value="SBP"/>
</dbReference>
<evidence type="ECO:0000313" key="3">
    <source>
        <dbReference type="Proteomes" id="UP001172911"/>
    </source>
</evidence>
<sequence>MRLVLKLVSLCLISMLIFTGCSNGGDSAGNAAKGDEEKQVELTFYYPIAVGGPLTKVIEGMASEFTKENPNITVKPVYTGSYADTNVKVQAGVQSNNPPDVAVLLSTELYTMLDMDAIIPLDDLIAKDGGREYINDFYPAFMMNSQTGGKTWSIPFQRSTIVLYYNKDAFREVGLDPEQPPKNWDELVEYSKKLTKAGRYGVEIPTTGYQYWIFQAFALQNGKNLMSNDGKKVFFDTPENIEALELWVDLAQKHKSMPEGVLEWATVPSDFLEGKTAMMYHTTGNLTNVKNNAKFDFGVAFLPAKKNYASPTGGGNFYVFKGISEDKQEAAWKFIRWMTEPERAAQWSIDTGYVATRKSAYETDLMKGYVADFPYAAVARDQLEYASAELSTHHNGKIYKTIGDNIQAAITGTAQPAEALKKAQEEADKVLAPFNK</sequence>
<dbReference type="Gene3D" id="3.40.190.10">
    <property type="entry name" value="Periplasmic binding protein-like II"/>
    <property type="match status" value="2"/>
</dbReference>
<dbReference type="InterPro" id="IPR050490">
    <property type="entry name" value="Bact_solute-bd_prot1"/>
</dbReference>
<comment type="caution">
    <text evidence="2">The sequence shown here is derived from an EMBL/GenBank/DDBJ whole genome shotgun (WGS) entry which is preliminary data.</text>
</comment>
<dbReference type="EMBL" id="JARPTC010000006">
    <property type="protein sequence ID" value="MDO7786602.1"/>
    <property type="molecule type" value="Genomic_DNA"/>
</dbReference>
<gene>
    <name evidence="2" type="ORF">P6N53_05120</name>
</gene>
<organism evidence="2 3">
    <name type="scientific">Desulforamulus aquiferis</name>
    <dbReference type="NCBI Taxonomy" id="1397668"/>
    <lineage>
        <taxon>Bacteria</taxon>
        <taxon>Bacillati</taxon>
        <taxon>Bacillota</taxon>
        <taxon>Clostridia</taxon>
        <taxon>Eubacteriales</taxon>
        <taxon>Peptococcaceae</taxon>
        <taxon>Desulforamulus</taxon>
    </lineage>
</organism>
<dbReference type="CDD" id="cd14748">
    <property type="entry name" value="PBP2_UgpB"/>
    <property type="match status" value="1"/>
</dbReference>
<keyword evidence="3" id="KW-1185">Reference proteome</keyword>
<keyword evidence="1" id="KW-0732">Signal</keyword>
<dbReference type="AlphaFoldDB" id="A0AAW7ZAA7"/>
<feature type="signal peptide" evidence="1">
    <location>
        <begin position="1"/>
        <end position="24"/>
    </location>
</feature>
<dbReference type="PANTHER" id="PTHR43649:SF30">
    <property type="entry name" value="ABC TRANSPORTER SUBSTRATE-BINDING PROTEIN"/>
    <property type="match status" value="1"/>
</dbReference>
<protein>
    <submittedName>
        <fullName evidence="2">ABC transporter substrate-binding protein</fullName>
    </submittedName>
</protein>
<evidence type="ECO:0000313" key="2">
    <source>
        <dbReference type="EMBL" id="MDO7786602.1"/>
    </source>
</evidence>
<reference evidence="2" key="2">
    <citation type="submission" date="2023-03" db="EMBL/GenBank/DDBJ databases">
        <authorList>
            <person name="Zhang Z."/>
        </authorList>
    </citation>
    <scope>NUCLEOTIDE SEQUENCE</scope>
    <source>
        <strain evidence="2">DSA</strain>
    </source>
</reference>
<dbReference type="Proteomes" id="UP001172911">
    <property type="component" value="Unassembled WGS sequence"/>
</dbReference>
<name>A0AAW7ZAA7_9FIRM</name>
<reference evidence="2" key="1">
    <citation type="journal article" date="2023" name="J. Hazard. Mater.">
        <title>Anaerobic biodegradation of pyrene and benzo[a]pyrene by a new sulfate-reducing Desulforamulus aquiferis strain DSA.</title>
        <authorList>
            <person name="Zhang Z."/>
            <person name="Sun J."/>
            <person name="Gong X."/>
            <person name="Wang C."/>
            <person name="Wang H."/>
        </authorList>
    </citation>
    <scope>NUCLEOTIDE SEQUENCE</scope>
    <source>
        <strain evidence="2">DSA</strain>
    </source>
</reference>
<dbReference type="SUPFAM" id="SSF53850">
    <property type="entry name" value="Periplasmic binding protein-like II"/>
    <property type="match status" value="1"/>
</dbReference>
<evidence type="ECO:0000256" key="1">
    <source>
        <dbReference type="SAM" id="SignalP"/>
    </source>
</evidence>
<proteinExistence type="predicted"/>
<dbReference type="PANTHER" id="PTHR43649">
    <property type="entry name" value="ARABINOSE-BINDING PROTEIN-RELATED"/>
    <property type="match status" value="1"/>
</dbReference>
<feature type="chain" id="PRO_5043723370" evidence="1">
    <location>
        <begin position="25"/>
        <end position="436"/>
    </location>
</feature>